<accession>A0A6I4YQE5</accession>
<comment type="caution">
    <text evidence="1">The sequence shown here is derived from an EMBL/GenBank/DDBJ whole genome shotgun (WGS) entry which is preliminary data.</text>
</comment>
<keyword evidence="2" id="KW-1185">Reference proteome</keyword>
<organism evidence="1 2">
    <name type="scientific">Deinococcus xianganensis</name>
    <dbReference type="NCBI Taxonomy" id="1507289"/>
    <lineage>
        <taxon>Bacteria</taxon>
        <taxon>Thermotogati</taxon>
        <taxon>Deinococcota</taxon>
        <taxon>Deinococci</taxon>
        <taxon>Deinococcales</taxon>
        <taxon>Deinococcaceae</taxon>
        <taxon>Deinococcus</taxon>
    </lineage>
</organism>
<reference evidence="1 2" key="1">
    <citation type="submission" date="2019-11" db="EMBL/GenBank/DDBJ databases">
        <title>Genome sequence of Deinococcus xianganensis Y35, AI-2 producing algicidal bacterium, isolated from lake water.</title>
        <authorList>
            <person name="Li Y."/>
        </authorList>
    </citation>
    <scope>NUCLEOTIDE SEQUENCE [LARGE SCALE GENOMIC DNA]</scope>
    <source>
        <strain evidence="1 2">Y35</strain>
    </source>
</reference>
<proteinExistence type="predicted"/>
<sequence length="118" mass="12849">MTVLHALAAHCEGDLARLVGLLDVLDTGTLRAARIERAQLPTPYPPQPLSAPQLDQQALADEFTAAQLDDLRARCLVTADHTLPDLVHLDRRAGLCLELAGLLREVAARRRELALDLS</sequence>
<dbReference type="EMBL" id="WVHK01000079">
    <property type="protein sequence ID" value="MXV21197.1"/>
    <property type="molecule type" value="Genomic_DNA"/>
</dbReference>
<dbReference type="AlphaFoldDB" id="A0A6I4YQE5"/>
<dbReference type="RefSeq" id="WP_160981307.1">
    <property type="nucleotide sequence ID" value="NZ_WVHK01000079.1"/>
</dbReference>
<dbReference type="Proteomes" id="UP000430519">
    <property type="component" value="Unassembled WGS sequence"/>
</dbReference>
<evidence type="ECO:0000313" key="2">
    <source>
        <dbReference type="Proteomes" id="UP000430519"/>
    </source>
</evidence>
<evidence type="ECO:0000313" key="1">
    <source>
        <dbReference type="EMBL" id="MXV21197.1"/>
    </source>
</evidence>
<protein>
    <submittedName>
        <fullName evidence="1">Uncharacterized protein</fullName>
    </submittedName>
</protein>
<name>A0A6I4YQE5_9DEIO</name>
<gene>
    <name evidence="1" type="ORF">GLX28_16325</name>
</gene>